<keyword evidence="3" id="KW-1185">Reference proteome</keyword>
<gene>
    <name evidence="2" type="ORF">B0T18DRAFT_32392</name>
</gene>
<dbReference type="Proteomes" id="UP001172155">
    <property type="component" value="Unassembled WGS sequence"/>
</dbReference>
<protein>
    <submittedName>
        <fullName evidence="2">Uncharacterized protein</fullName>
    </submittedName>
</protein>
<reference evidence="2" key="1">
    <citation type="submission" date="2023-06" db="EMBL/GenBank/DDBJ databases">
        <title>Genome-scale phylogeny and comparative genomics of the fungal order Sordariales.</title>
        <authorList>
            <consortium name="Lawrence Berkeley National Laboratory"/>
            <person name="Hensen N."/>
            <person name="Bonometti L."/>
            <person name="Westerberg I."/>
            <person name="Brannstrom I.O."/>
            <person name="Guillou S."/>
            <person name="Cros-Aarteil S."/>
            <person name="Calhoun S."/>
            <person name="Haridas S."/>
            <person name="Kuo A."/>
            <person name="Mondo S."/>
            <person name="Pangilinan J."/>
            <person name="Riley R."/>
            <person name="LaButti K."/>
            <person name="Andreopoulos B."/>
            <person name="Lipzen A."/>
            <person name="Chen C."/>
            <person name="Yanf M."/>
            <person name="Daum C."/>
            <person name="Ng V."/>
            <person name="Clum A."/>
            <person name="Steindorff A."/>
            <person name="Ohm R."/>
            <person name="Martin F."/>
            <person name="Silar P."/>
            <person name="Natvig D."/>
            <person name="Lalanne C."/>
            <person name="Gautier V."/>
            <person name="Ament-velasquez S.L."/>
            <person name="Kruys A."/>
            <person name="Hutchinson M.I."/>
            <person name="Powell A.J."/>
            <person name="Barry K."/>
            <person name="Miller A.N."/>
            <person name="Grigoriev I.V."/>
            <person name="Debuchy R."/>
            <person name="Gladieux P."/>
            <person name="Thoren M.H."/>
            <person name="Johannesson H."/>
        </authorList>
    </citation>
    <scope>NUCLEOTIDE SEQUENCE</scope>
    <source>
        <strain evidence="2">SMH3187-1</strain>
    </source>
</reference>
<feature type="region of interest" description="Disordered" evidence="1">
    <location>
        <begin position="85"/>
        <end position="115"/>
    </location>
</feature>
<accession>A0AA40FBE2</accession>
<feature type="compositionally biased region" description="Polar residues" evidence="1">
    <location>
        <begin position="147"/>
        <end position="172"/>
    </location>
</feature>
<feature type="compositionally biased region" description="Low complexity" evidence="1">
    <location>
        <begin position="239"/>
        <end position="248"/>
    </location>
</feature>
<dbReference type="AlphaFoldDB" id="A0AA40FBE2"/>
<feature type="region of interest" description="Disordered" evidence="1">
    <location>
        <begin position="147"/>
        <end position="180"/>
    </location>
</feature>
<organism evidence="2 3">
    <name type="scientific">Schizothecium vesticola</name>
    <dbReference type="NCBI Taxonomy" id="314040"/>
    <lineage>
        <taxon>Eukaryota</taxon>
        <taxon>Fungi</taxon>
        <taxon>Dikarya</taxon>
        <taxon>Ascomycota</taxon>
        <taxon>Pezizomycotina</taxon>
        <taxon>Sordariomycetes</taxon>
        <taxon>Sordariomycetidae</taxon>
        <taxon>Sordariales</taxon>
        <taxon>Schizotheciaceae</taxon>
        <taxon>Schizothecium</taxon>
    </lineage>
</organism>
<proteinExistence type="predicted"/>
<sequence length="282" mass="31739">MAVQCSDAVIGSSSHLFLNPYPHLDLFSSIDEREYDDTPPLPLMALRHYLSMQRRRSALFPSASKRPRRFSPSIAQEAISARSFGHDPFQPRAKKGPGCNRGGEGGTTERNPINPYELHNTLDKVQARWLGCISLRFTHRNSLKIHSTVQPSTQSARRTQPHVSDWTLTSPSEKSRPLGTYPPSEAFIPNVTPACGSSSMEARHIHISTHPSTPIHNKPKGYVTRHTYRTCAERTRGKAATAPPATLPRRPRRRPKSCELRNWVVERCDWCVGTYCMPFFVG</sequence>
<feature type="region of interest" description="Disordered" evidence="1">
    <location>
        <begin position="234"/>
        <end position="254"/>
    </location>
</feature>
<evidence type="ECO:0000256" key="1">
    <source>
        <dbReference type="SAM" id="MobiDB-lite"/>
    </source>
</evidence>
<name>A0AA40FBE2_9PEZI</name>
<dbReference type="EMBL" id="JAUKUD010000001">
    <property type="protein sequence ID" value="KAK0754191.1"/>
    <property type="molecule type" value="Genomic_DNA"/>
</dbReference>
<comment type="caution">
    <text evidence="2">The sequence shown here is derived from an EMBL/GenBank/DDBJ whole genome shotgun (WGS) entry which is preliminary data.</text>
</comment>
<evidence type="ECO:0000313" key="3">
    <source>
        <dbReference type="Proteomes" id="UP001172155"/>
    </source>
</evidence>
<evidence type="ECO:0000313" key="2">
    <source>
        <dbReference type="EMBL" id="KAK0754191.1"/>
    </source>
</evidence>